<dbReference type="PANTHER" id="PTHR30158">
    <property type="entry name" value="ACRA/E-RELATED COMPONENT OF DRUG EFFLUX TRANSPORTER"/>
    <property type="match status" value="1"/>
</dbReference>
<evidence type="ECO:0000259" key="6">
    <source>
        <dbReference type="Pfam" id="PF25917"/>
    </source>
</evidence>
<gene>
    <name evidence="9" type="ORF">ALP84_02849</name>
</gene>
<evidence type="ECO:0000313" key="10">
    <source>
        <dbReference type="Proteomes" id="UP000278332"/>
    </source>
</evidence>
<keyword evidence="3 4" id="KW-0175">Coiled coil</keyword>
<dbReference type="Pfam" id="PF25967">
    <property type="entry name" value="RND-MFP_C"/>
    <property type="match status" value="1"/>
</dbReference>
<dbReference type="GO" id="GO:0005886">
    <property type="term" value="C:plasma membrane"/>
    <property type="evidence" value="ECO:0007669"/>
    <property type="project" value="UniProtKB-SubCell"/>
</dbReference>
<dbReference type="SUPFAM" id="SSF111369">
    <property type="entry name" value="HlyD-like secretion proteins"/>
    <property type="match status" value="1"/>
</dbReference>
<dbReference type="NCBIfam" id="TIGR01730">
    <property type="entry name" value="RND_mfp"/>
    <property type="match status" value="1"/>
</dbReference>
<feature type="domain" description="Multidrug resistance protein MdtA-like alpha-helical hairpin" evidence="5">
    <location>
        <begin position="113"/>
        <end position="182"/>
    </location>
</feature>
<evidence type="ECO:0000256" key="2">
    <source>
        <dbReference type="ARBA" id="ARBA00009477"/>
    </source>
</evidence>
<accession>A0A3M4VZ22</accession>
<evidence type="ECO:0000259" key="7">
    <source>
        <dbReference type="Pfam" id="PF25944"/>
    </source>
</evidence>
<reference evidence="9 10" key="1">
    <citation type="submission" date="2018-08" db="EMBL/GenBank/DDBJ databases">
        <title>Recombination of ecologically and evolutionarily significant loci maintains genetic cohesion in the Pseudomonas syringae species complex.</title>
        <authorList>
            <person name="Dillon M."/>
            <person name="Thakur S."/>
            <person name="Almeida R.N.D."/>
            <person name="Weir B.S."/>
            <person name="Guttman D.S."/>
        </authorList>
    </citation>
    <scope>NUCLEOTIDE SEQUENCE [LARGE SCALE GENOMIC DNA]</scope>
    <source>
        <strain evidence="9 10">ICMP 6917</strain>
    </source>
</reference>
<dbReference type="InterPro" id="IPR058625">
    <property type="entry name" value="MdtA-like_BSH"/>
</dbReference>
<evidence type="ECO:0000313" key="9">
    <source>
        <dbReference type="EMBL" id="RMR56629.1"/>
    </source>
</evidence>
<dbReference type="PANTHER" id="PTHR30158:SF10">
    <property type="entry name" value="CATION EFFLUX PUMP"/>
    <property type="match status" value="1"/>
</dbReference>
<sequence length="393" mass="42447">MSIQVARVPRLLLVIVLASSAGVAVWYTPKLSGSSAQPTAAAAAPVAVAVMQVKKNTIRTWDDFSGRLEAVERVLIRPQVAGQIKEIRFREGQLVKQGDVLLTIDAAVYSAAVAQAEAQVASARARKLFTSGEAERARKLWPARAIAQNILEQRENEALEADAQLKAAQANLRLAQINLGYTEVRAPISGRIGRREVTTGNLVAAGPEGPVLTTLVSVDPIYLSFDADEQAVVRALDTFSQRDQLANVPVRVTGQGFQATEGRLQLLDNQIDPQSGTVRMRALLANPDGQLVPGQFARLQMGQAQAREAILVEERSIGTDQDRRYVLILDDQNKVSYRQISLGARVDAQRIVTSGLAEGDRIIVDGMQRVRPGALVTPQPVIDNGSSLASNKI</sequence>
<organism evidence="9 10">
    <name type="scientific">Pseudomonas cichorii</name>
    <dbReference type="NCBI Taxonomy" id="36746"/>
    <lineage>
        <taxon>Bacteria</taxon>
        <taxon>Pseudomonadati</taxon>
        <taxon>Pseudomonadota</taxon>
        <taxon>Gammaproteobacteria</taxon>
        <taxon>Pseudomonadales</taxon>
        <taxon>Pseudomonadaceae</taxon>
        <taxon>Pseudomonas</taxon>
    </lineage>
</organism>
<comment type="subcellular location">
    <subcellularLocation>
        <location evidence="1">Cell inner membrane</location>
        <topology evidence="1">Lipid-anchor</topology>
    </subcellularLocation>
</comment>
<protein>
    <submittedName>
        <fullName evidence="9">RND family efflux transporter MFP subunit</fullName>
    </submittedName>
</protein>
<name>A0A3M4VZ22_PSECI</name>
<dbReference type="Pfam" id="PF25876">
    <property type="entry name" value="HH_MFP_RND"/>
    <property type="match status" value="1"/>
</dbReference>
<dbReference type="GO" id="GO:0046677">
    <property type="term" value="P:response to antibiotic"/>
    <property type="evidence" value="ECO:0007669"/>
    <property type="project" value="TreeGrafter"/>
</dbReference>
<evidence type="ECO:0000256" key="4">
    <source>
        <dbReference type="SAM" id="Coils"/>
    </source>
</evidence>
<dbReference type="Gene3D" id="2.40.50.100">
    <property type="match status" value="1"/>
</dbReference>
<dbReference type="Proteomes" id="UP000278332">
    <property type="component" value="Unassembled WGS sequence"/>
</dbReference>
<dbReference type="Gene3D" id="1.10.287.470">
    <property type="entry name" value="Helix hairpin bin"/>
    <property type="match status" value="1"/>
</dbReference>
<feature type="domain" description="Multidrug resistance protein MdtA-like beta-barrel" evidence="7">
    <location>
        <begin position="220"/>
        <end position="302"/>
    </location>
</feature>
<evidence type="ECO:0000259" key="5">
    <source>
        <dbReference type="Pfam" id="PF25876"/>
    </source>
</evidence>
<dbReference type="RefSeq" id="WP_122321223.1">
    <property type="nucleotide sequence ID" value="NZ_RBRY01000091.1"/>
</dbReference>
<dbReference type="GO" id="GO:0022857">
    <property type="term" value="F:transmembrane transporter activity"/>
    <property type="evidence" value="ECO:0007669"/>
    <property type="project" value="InterPro"/>
</dbReference>
<evidence type="ECO:0000256" key="3">
    <source>
        <dbReference type="ARBA" id="ARBA00023054"/>
    </source>
</evidence>
<feature type="coiled-coil region" evidence="4">
    <location>
        <begin position="151"/>
        <end position="178"/>
    </location>
</feature>
<dbReference type="InterPro" id="IPR058624">
    <property type="entry name" value="MdtA-like_HH"/>
</dbReference>
<dbReference type="Pfam" id="PF25944">
    <property type="entry name" value="Beta-barrel_RND"/>
    <property type="match status" value="1"/>
</dbReference>
<dbReference type="InterPro" id="IPR058626">
    <property type="entry name" value="MdtA-like_b-barrel"/>
</dbReference>
<dbReference type="Pfam" id="PF25917">
    <property type="entry name" value="BSH_RND"/>
    <property type="match status" value="1"/>
</dbReference>
<dbReference type="InterPro" id="IPR058627">
    <property type="entry name" value="MdtA-like_C"/>
</dbReference>
<evidence type="ECO:0000256" key="1">
    <source>
        <dbReference type="ARBA" id="ARBA00004519"/>
    </source>
</evidence>
<feature type="domain" description="Multidrug resistance protein MdtA-like barrel-sandwich hybrid" evidence="6">
    <location>
        <begin position="73"/>
        <end position="214"/>
    </location>
</feature>
<evidence type="ECO:0000259" key="8">
    <source>
        <dbReference type="Pfam" id="PF25967"/>
    </source>
</evidence>
<dbReference type="FunFam" id="2.40.420.20:FF:000001">
    <property type="entry name" value="Efflux RND transporter periplasmic adaptor subunit"/>
    <property type="match status" value="1"/>
</dbReference>
<proteinExistence type="inferred from homology"/>
<feature type="domain" description="Multidrug resistance protein MdtA-like C-terminal permuted SH3" evidence="8">
    <location>
        <begin position="320"/>
        <end position="369"/>
    </location>
</feature>
<dbReference type="Gene3D" id="2.40.30.170">
    <property type="match status" value="1"/>
</dbReference>
<dbReference type="InterPro" id="IPR006143">
    <property type="entry name" value="RND_pump_MFP"/>
</dbReference>
<dbReference type="EMBL" id="RBRY01000091">
    <property type="protein sequence ID" value="RMR56629.1"/>
    <property type="molecule type" value="Genomic_DNA"/>
</dbReference>
<comment type="caution">
    <text evidence="9">The sequence shown here is derived from an EMBL/GenBank/DDBJ whole genome shotgun (WGS) entry which is preliminary data.</text>
</comment>
<dbReference type="Gene3D" id="2.40.420.20">
    <property type="match status" value="1"/>
</dbReference>
<dbReference type="AlphaFoldDB" id="A0A3M4VZ22"/>
<comment type="similarity">
    <text evidence="2">Belongs to the membrane fusion protein (MFP) (TC 8.A.1) family.</text>
</comment>